<evidence type="ECO:0000256" key="6">
    <source>
        <dbReference type="ARBA" id="ARBA00021797"/>
    </source>
</evidence>
<dbReference type="InterPro" id="IPR036869">
    <property type="entry name" value="J_dom_sf"/>
</dbReference>
<evidence type="ECO:0000256" key="11">
    <source>
        <dbReference type="ARBA" id="ARBA00023242"/>
    </source>
</evidence>
<dbReference type="PROSITE" id="PS51074">
    <property type="entry name" value="DPH_MB"/>
    <property type="match status" value="1"/>
</dbReference>
<gene>
    <name evidence="14" type="ORF">A1O3_08782</name>
</gene>
<keyword evidence="7" id="KW-0963">Cytoplasm</keyword>
<dbReference type="eggNOG" id="ENOG502SD2Q">
    <property type="taxonomic scope" value="Eukaryota"/>
</dbReference>
<dbReference type="PANTHER" id="PTHR21454:SF46">
    <property type="entry name" value="DIPHTHAMIDE BIOSYNTHESIS PROTEIN 4"/>
    <property type="match status" value="1"/>
</dbReference>
<feature type="domain" description="DPH-type MB" evidence="13">
    <location>
        <begin position="113"/>
        <end position="175"/>
    </location>
</feature>
<comment type="subcellular location">
    <subcellularLocation>
        <location evidence="3">Cytoplasm</location>
    </subcellularLocation>
    <subcellularLocation>
        <location evidence="2">Nucleus</location>
    </subcellularLocation>
</comment>
<comment type="caution">
    <text evidence="14">The sequence shown here is derived from an EMBL/GenBank/DDBJ whole genome shotgun (WGS) entry which is preliminary data.</text>
</comment>
<dbReference type="InterPro" id="IPR036671">
    <property type="entry name" value="DPH_MB_sf"/>
</dbReference>
<accession>W9XPL7</accession>
<dbReference type="GO" id="GO:0017183">
    <property type="term" value="P:protein histidyl modification to diphthamide"/>
    <property type="evidence" value="ECO:0007669"/>
    <property type="project" value="UniProtKB-UniPathway"/>
</dbReference>
<dbReference type="PRINTS" id="PR00625">
    <property type="entry name" value="JDOMAIN"/>
</dbReference>
<dbReference type="InterPro" id="IPR007872">
    <property type="entry name" value="DPH_MB_dom"/>
</dbReference>
<dbReference type="STRING" id="1182542.W9XPL7"/>
<dbReference type="EMBL" id="AMGY01000008">
    <property type="protein sequence ID" value="EXJ79280.1"/>
    <property type="molecule type" value="Genomic_DNA"/>
</dbReference>
<dbReference type="GeneID" id="19172868"/>
<evidence type="ECO:0000256" key="4">
    <source>
        <dbReference type="ARBA" id="ARBA00005156"/>
    </source>
</evidence>
<dbReference type="Proteomes" id="UP000019478">
    <property type="component" value="Unassembled WGS sequence"/>
</dbReference>
<evidence type="ECO:0000256" key="9">
    <source>
        <dbReference type="ARBA" id="ARBA00022833"/>
    </source>
</evidence>
<evidence type="ECO:0000256" key="7">
    <source>
        <dbReference type="ARBA" id="ARBA00022490"/>
    </source>
</evidence>
<keyword evidence="11" id="KW-0539">Nucleus</keyword>
<dbReference type="InterPro" id="IPR044248">
    <property type="entry name" value="DPH3/4-like"/>
</dbReference>
<dbReference type="CDD" id="cd06257">
    <property type="entry name" value="DnaJ"/>
    <property type="match status" value="1"/>
</dbReference>
<dbReference type="PROSITE" id="PS50076">
    <property type="entry name" value="DNAJ_2"/>
    <property type="match status" value="1"/>
</dbReference>
<keyword evidence="10" id="KW-0408">Iron</keyword>
<keyword evidence="9" id="KW-0862">Zinc</keyword>
<dbReference type="Pfam" id="PF05207">
    <property type="entry name" value="Zn_ribbon_CSL"/>
    <property type="match status" value="1"/>
</dbReference>
<comment type="similarity">
    <text evidence="5">Belongs to the DPH4 family.</text>
</comment>
<dbReference type="HOGENOM" id="CLU_017633_7_0_1"/>
<dbReference type="OrthoDB" id="445556at2759"/>
<evidence type="ECO:0000259" key="12">
    <source>
        <dbReference type="PROSITE" id="PS50076"/>
    </source>
</evidence>
<sequence>MSNSNTPSAREKRSTYYDVLGLARHEDRQPLSKDDIKAAYRRALLLHHPDKAHGGVLRRASGHPTPLYSIDEIVVAYEVLTDPEKRAAYDQALDHEGLPGIRGWDHYKGTHVGVESYDLEDLDYDETENMWSRSCRCGDEHGYALTETDLEKESLNGEIYVGCRGCSLFIKVLFGLAET</sequence>
<organism evidence="14 15">
    <name type="scientific">Capronia epimyces CBS 606.96</name>
    <dbReference type="NCBI Taxonomy" id="1182542"/>
    <lineage>
        <taxon>Eukaryota</taxon>
        <taxon>Fungi</taxon>
        <taxon>Dikarya</taxon>
        <taxon>Ascomycota</taxon>
        <taxon>Pezizomycotina</taxon>
        <taxon>Eurotiomycetes</taxon>
        <taxon>Chaetothyriomycetidae</taxon>
        <taxon>Chaetothyriales</taxon>
        <taxon>Herpotrichiellaceae</taxon>
        <taxon>Capronia</taxon>
    </lineage>
</organism>
<evidence type="ECO:0000313" key="14">
    <source>
        <dbReference type="EMBL" id="EXJ79280.1"/>
    </source>
</evidence>
<reference evidence="14 15" key="1">
    <citation type="submission" date="2013-03" db="EMBL/GenBank/DDBJ databases">
        <title>The Genome Sequence of Capronia epimyces CBS 606.96.</title>
        <authorList>
            <consortium name="The Broad Institute Genomics Platform"/>
            <person name="Cuomo C."/>
            <person name="de Hoog S."/>
            <person name="Gorbushina A."/>
            <person name="Walker B."/>
            <person name="Young S.K."/>
            <person name="Zeng Q."/>
            <person name="Gargeya S."/>
            <person name="Fitzgerald M."/>
            <person name="Haas B."/>
            <person name="Abouelleil A."/>
            <person name="Allen A.W."/>
            <person name="Alvarado L."/>
            <person name="Arachchi H.M."/>
            <person name="Berlin A.M."/>
            <person name="Chapman S.B."/>
            <person name="Gainer-Dewar J."/>
            <person name="Goldberg J."/>
            <person name="Griggs A."/>
            <person name="Gujja S."/>
            <person name="Hansen M."/>
            <person name="Howarth C."/>
            <person name="Imamovic A."/>
            <person name="Ireland A."/>
            <person name="Larimer J."/>
            <person name="McCowan C."/>
            <person name="Murphy C."/>
            <person name="Pearson M."/>
            <person name="Poon T.W."/>
            <person name="Priest M."/>
            <person name="Roberts A."/>
            <person name="Saif S."/>
            <person name="Shea T."/>
            <person name="Sisk P."/>
            <person name="Sykes S."/>
            <person name="Wortman J."/>
            <person name="Nusbaum C."/>
            <person name="Birren B."/>
        </authorList>
    </citation>
    <scope>NUCLEOTIDE SEQUENCE [LARGE SCALE GENOMIC DNA]</scope>
    <source>
        <strain evidence="14 15">CBS 606.96</strain>
    </source>
</reference>
<protein>
    <recommendedName>
        <fullName evidence="6">Diphthamide biosynthesis protein 4</fullName>
    </recommendedName>
</protein>
<dbReference type="Gene3D" id="1.10.287.110">
    <property type="entry name" value="DnaJ domain"/>
    <property type="match status" value="1"/>
</dbReference>
<evidence type="ECO:0000256" key="5">
    <source>
        <dbReference type="ARBA" id="ARBA00006169"/>
    </source>
</evidence>
<evidence type="ECO:0000256" key="1">
    <source>
        <dbReference type="ARBA" id="ARBA00003474"/>
    </source>
</evidence>
<evidence type="ECO:0000259" key="13">
    <source>
        <dbReference type="PROSITE" id="PS51074"/>
    </source>
</evidence>
<dbReference type="RefSeq" id="XP_007737068.1">
    <property type="nucleotide sequence ID" value="XM_007738878.1"/>
</dbReference>
<dbReference type="SUPFAM" id="SSF144217">
    <property type="entry name" value="CSL zinc finger"/>
    <property type="match status" value="1"/>
</dbReference>
<evidence type="ECO:0000313" key="15">
    <source>
        <dbReference type="Proteomes" id="UP000019478"/>
    </source>
</evidence>
<dbReference type="GO" id="GO:0005737">
    <property type="term" value="C:cytoplasm"/>
    <property type="evidence" value="ECO:0007669"/>
    <property type="project" value="UniProtKB-SubCell"/>
</dbReference>
<comment type="pathway">
    <text evidence="4">Protein modification; peptidyl-diphthamide biosynthesis.</text>
</comment>
<proteinExistence type="inferred from homology"/>
<comment type="function">
    <text evidence="1">Required for the first step of diphthamide biosynthesis, the transfer of 3-amino-3-carboxypropyl from S-adenosyl-L-methionine to a histidine residue. Diphthamide is a post-translational modification of histidine which occurs in elongation factor 2.</text>
</comment>
<dbReference type="AlphaFoldDB" id="W9XPL7"/>
<evidence type="ECO:0000256" key="2">
    <source>
        <dbReference type="ARBA" id="ARBA00004123"/>
    </source>
</evidence>
<dbReference type="GO" id="GO:0046872">
    <property type="term" value="F:metal ion binding"/>
    <property type="evidence" value="ECO:0007669"/>
    <property type="project" value="UniProtKB-KW"/>
</dbReference>
<keyword evidence="15" id="KW-1185">Reference proteome</keyword>
<evidence type="ECO:0000256" key="10">
    <source>
        <dbReference type="ARBA" id="ARBA00023004"/>
    </source>
</evidence>
<dbReference type="SMART" id="SM00271">
    <property type="entry name" value="DnaJ"/>
    <property type="match status" value="1"/>
</dbReference>
<dbReference type="PANTHER" id="PTHR21454">
    <property type="entry name" value="DPH3 HOMOLOG-RELATED"/>
    <property type="match status" value="1"/>
</dbReference>
<feature type="domain" description="J" evidence="12">
    <location>
        <begin position="15"/>
        <end position="93"/>
    </location>
</feature>
<dbReference type="Pfam" id="PF00226">
    <property type="entry name" value="DnaJ"/>
    <property type="match status" value="1"/>
</dbReference>
<dbReference type="UniPathway" id="UPA00559"/>
<dbReference type="GO" id="GO:0005634">
    <property type="term" value="C:nucleus"/>
    <property type="evidence" value="ECO:0007669"/>
    <property type="project" value="UniProtKB-SubCell"/>
</dbReference>
<dbReference type="InterPro" id="IPR001623">
    <property type="entry name" value="DnaJ_domain"/>
</dbReference>
<name>W9XPL7_9EURO</name>
<evidence type="ECO:0000256" key="3">
    <source>
        <dbReference type="ARBA" id="ARBA00004496"/>
    </source>
</evidence>
<keyword evidence="8" id="KW-0479">Metal-binding</keyword>
<dbReference type="Gene3D" id="3.10.660.10">
    <property type="entry name" value="DPH Zinc finger"/>
    <property type="match status" value="1"/>
</dbReference>
<dbReference type="SUPFAM" id="SSF46565">
    <property type="entry name" value="Chaperone J-domain"/>
    <property type="match status" value="1"/>
</dbReference>
<evidence type="ECO:0000256" key="8">
    <source>
        <dbReference type="ARBA" id="ARBA00022723"/>
    </source>
</evidence>